<comment type="caution">
    <text evidence="3">The sequence shown here is derived from an EMBL/GenBank/DDBJ whole genome shotgun (WGS) entry which is preliminary data.</text>
</comment>
<dbReference type="PANTHER" id="PTHR43854">
    <property type="entry name" value="INDOLEPYRUVATE OXIDOREDUCTASE SUBUNIT IORB"/>
    <property type="match status" value="1"/>
</dbReference>
<accession>A0A830GUL7</accession>
<organism evidence="3 4">
    <name type="scientific">Thermocladium modestius</name>
    <dbReference type="NCBI Taxonomy" id="62609"/>
    <lineage>
        <taxon>Archaea</taxon>
        <taxon>Thermoproteota</taxon>
        <taxon>Thermoprotei</taxon>
        <taxon>Thermoproteales</taxon>
        <taxon>Thermoproteaceae</taxon>
        <taxon>Thermocladium</taxon>
    </lineage>
</organism>
<dbReference type="RefSeq" id="WP_188596121.1">
    <property type="nucleotide sequence ID" value="NZ_BMNL01000002.1"/>
</dbReference>
<dbReference type="GO" id="GO:0016903">
    <property type="term" value="F:oxidoreductase activity, acting on the aldehyde or oxo group of donors"/>
    <property type="evidence" value="ECO:0007669"/>
    <property type="project" value="InterPro"/>
</dbReference>
<evidence type="ECO:0000256" key="1">
    <source>
        <dbReference type="ARBA" id="ARBA00023002"/>
    </source>
</evidence>
<proteinExistence type="predicted"/>
<dbReference type="EMBL" id="BMNL01000002">
    <property type="protein sequence ID" value="GGP20264.1"/>
    <property type="molecule type" value="Genomic_DNA"/>
</dbReference>
<keyword evidence="3" id="KW-0670">Pyruvate</keyword>
<dbReference type="InterPro" id="IPR052198">
    <property type="entry name" value="IorB_Oxidoreductase"/>
</dbReference>
<dbReference type="Proteomes" id="UP000610960">
    <property type="component" value="Unassembled WGS sequence"/>
</dbReference>
<gene>
    <name evidence="3" type="ORF">GCM10007981_07640</name>
</gene>
<sequence>MRINIYMIGVGGQGLITTSNLIGAAATSRGIKVLTSETHGLSQRGGSVDVHVRLGDVNSPLIPLGGADLVIAFELLEAFRAAPYINENTKIIVNSRLIRPPTPRLRLPSAEELINKLNAIRNVKIIDAFNTAIKLGNPIVENMVLLGAAHAAGLNLAIDENAIIEAIKSTMRMPELNVKAFKMGIDLVNGSSPR</sequence>
<dbReference type="PANTHER" id="PTHR43854:SF1">
    <property type="entry name" value="INDOLEPYRUVATE OXIDOREDUCTASE SUBUNIT IORB"/>
    <property type="match status" value="1"/>
</dbReference>
<keyword evidence="1" id="KW-0560">Oxidoreductase</keyword>
<evidence type="ECO:0000313" key="3">
    <source>
        <dbReference type="EMBL" id="GGP20264.1"/>
    </source>
</evidence>
<evidence type="ECO:0000259" key="2">
    <source>
        <dbReference type="Pfam" id="PF01558"/>
    </source>
</evidence>
<protein>
    <submittedName>
        <fullName evidence="3">Indolepyruvate oxidoreductase</fullName>
    </submittedName>
</protein>
<dbReference type="Gene3D" id="3.40.920.10">
    <property type="entry name" value="Pyruvate-ferredoxin oxidoreductase, PFOR, domain III"/>
    <property type="match status" value="1"/>
</dbReference>
<dbReference type="Pfam" id="PF01558">
    <property type="entry name" value="POR"/>
    <property type="match status" value="1"/>
</dbReference>
<feature type="domain" description="Pyruvate/ketoisovalerate oxidoreductase catalytic" evidence="2">
    <location>
        <begin position="11"/>
        <end position="185"/>
    </location>
</feature>
<keyword evidence="4" id="KW-1185">Reference proteome</keyword>
<dbReference type="InterPro" id="IPR019752">
    <property type="entry name" value="Pyrv/ketoisovalerate_OxRed_cat"/>
</dbReference>
<dbReference type="SUPFAM" id="SSF53323">
    <property type="entry name" value="Pyruvate-ferredoxin oxidoreductase, PFOR, domain III"/>
    <property type="match status" value="1"/>
</dbReference>
<name>A0A830GUL7_9CREN</name>
<dbReference type="OrthoDB" id="53326at2157"/>
<dbReference type="InterPro" id="IPR002869">
    <property type="entry name" value="Pyrv_flavodox_OxRed_cen"/>
</dbReference>
<dbReference type="AlphaFoldDB" id="A0A830GUL7"/>
<reference evidence="3" key="2">
    <citation type="submission" date="2020-09" db="EMBL/GenBank/DDBJ databases">
        <authorList>
            <person name="Sun Q."/>
            <person name="Ohkuma M."/>
        </authorList>
    </citation>
    <scope>NUCLEOTIDE SEQUENCE</scope>
    <source>
        <strain evidence="3">JCM 10088</strain>
    </source>
</reference>
<evidence type="ECO:0000313" key="4">
    <source>
        <dbReference type="Proteomes" id="UP000610960"/>
    </source>
</evidence>
<reference evidence="3" key="1">
    <citation type="journal article" date="2014" name="Int. J. Syst. Evol. Microbiol.">
        <title>Complete genome sequence of Corynebacterium casei LMG S-19264T (=DSM 44701T), isolated from a smear-ripened cheese.</title>
        <authorList>
            <consortium name="US DOE Joint Genome Institute (JGI-PGF)"/>
            <person name="Walter F."/>
            <person name="Albersmeier A."/>
            <person name="Kalinowski J."/>
            <person name="Ruckert C."/>
        </authorList>
    </citation>
    <scope>NUCLEOTIDE SEQUENCE</scope>
    <source>
        <strain evidence="3">JCM 10088</strain>
    </source>
</reference>